<accession>A0ABQ9UGA1</accession>
<comment type="caution">
    <text evidence="2">The sequence shown here is derived from an EMBL/GenBank/DDBJ whole genome shotgun (WGS) entry which is preliminary data.</text>
</comment>
<keyword evidence="3" id="KW-1185">Reference proteome</keyword>
<name>A0ABQ9UGA1_SAGOE</name>
<feature type="region of interest" description="Disordered" evidence="1">
    <location>
        <begin position="172"/>
        <end position="217"/>
    </location>
</feature>
<evidence type="ECO:0000313" key="3">
    <source>
        <dbReference type="Proteomes" id="UP001266305"/>
    </source>
</evidence>
<reference evidence="2 3" key="1">
    <citation type="submission" date="2023-05" db="EMBL/GenBank/DDBJ databases">
        <title>B98-5 Cell Line De Novo Hybrid Assembly: An Optical Mapping Approach.</title>
        <authorList>
            <person name="Kananen K."/>
            <person name="Auerbach J.A."/>
            <person name="Kautto E."/>
            <person name="Blachly J.S."/>
        </authorList>
    </citation>
    <scope>NUCLEOTIDE SEQUENCE [LARGE SCALE GENOMIC DNA]</scope>
    <source>
        <strain evidence="2">B95-8</strain>
        <tissue evidence="2">Cell line</tissue>
    </source>
</reference>
<dbReference type="Proteomes" id="UP001266305">
    <property type="component" value="Unassembled WGS sequence"/>
</dbReference>
<protein>
    <submittedName>
        <fullName evidence="2">Uncharacterized protein</fullName>
    </submittedName>
</protein>
<organism evidence="2 3">
    <name type="scientific">Saguinus oedipus</name>
    <name type="common">Cotton-top tamarin</name>
    <name type="synonym">Oedipomidas oedipus</name>
    <dbReference type="NCBI Taxonomy" id="9490"/>
    <lineage>
        <taxon>Eukaryota</taxon>
        <taxon>Metazoa</taxon>
        <taxon>Chordata</taxon>
        <taxon>Craniata</taxon>
        <taxon>Vertebrata</taxon>
        <taxon>Euteleostomi</taxon>
        <taxon>Mammalia</taxon>
        <taxon>Eutheria</taxon>
        <taxon>Euarchontoglires</taxon>
        <taxon>Primates</taxon>
        <taxon>Haplorrhini</taxon>
        <taxon>Platyrrhini</taxon>
        <taxon>Cebidae</taxon>
        <taxon>Callitrichinae</taxon>
        <taxon>Saguinus</taxon>
    </lineage>
</organism>
<sequence>MAGVEQLLLQEKRCKSGLYKSQVLIQEWQMWWRTGRSHSSVPGPHQRLWKTPLSLPEKGWGVFQGAEALWVAECLRGTEYPSGVPVLPWGACRAPADPLLSLRQGGWSRCRLVLGARLQCPSFLSLLDGVFNGPPMTCAAAKDEVDASQSPVLHLQAAPCALVHDGSILEGDKIKNRGGERAGKREGEREGKREGEIEEKDRRENEKEKKEKKRETE</sequence>
<evidence type="ECO:0000256" key="1">
    <source>
        <dbReference type="SAM" id="MobiDB-lite"/>
    </source>
</evidence>
<gene>
    <name evidence="2" type="ORF">P7K49_025099</name>
</gene>
<proteinExistence type="predicted"/>
<dbReference type="EMBL" id="JASSZA010000012">
    <property type="protein sequence ID" value="KAK2096065.1"/>
    <property type="molecule type" value="Genomic_DNA"/>
</dbReference>
<evidence type="ECO:0000313" key="2">
    <source>
        <dbReference type="EMBL" id="KAK2096065.1"/>
    </source>
</evidence>